<evidence type="ECO:0000313" key="13">
    <source>
        <dbReference type="EMBL" id="QRG06044.1"/>
    </source>
</evidence>
<evidence type="ECO:0000259" key="12">
    <source>
        <dbReference type="Pfam" id="PF08334"/>
    </source>
</evidence>
<dbReference type="InterPro" id="IPR010054">
    <property type="entry name" value="Type2_sec_GspG"/>
</dbReference>
<dbReference type="Pfam" id="PF07963">
    <property type="entry name" value="N_methyl"/>
    <property type="match status" value="1"/>
</dbReference>
<dbReference type="EMBL" id="CP063362">
    <property type="protein sequence ID" value="QRG08070.1"/>
    <property type="molecule type" value="Genomic_DNA"/>
</dbReference>
<dbReference type="GO" id="GO:0005886">
    <property type="term" value="C:plasma membrane"/>
    <property type="evidence" value="ECO:0007669"/>
    <property type="project" value="UniProtKB-SubCell"/>
</dbReference>
<protein>
    <recommendedName>
        <fullName evidence="3">Type II secretion system core protein G</fullName>
    </recommendedName>
</protein>
<comment type="subcellular location">
    <subcellularLocation>
        <location evidence="1">Cell inner membrane</location>
        <topology evidence="1">Single-pass membrane protein</topology>
    </subcellularLocation>
</comment>
<evidence type="ECO:0000256" key="11">
    <source>
        <dbReference type="SAM" id="Phobius"/>
    </source>
</evidence>
<dbReference type="InterPro" id="IPR045584">
    <property type="entry name" value="Pilin-like"/>
</dbReference>
<feature type="region of interest" description="Disordered" evidence="10">
    <location>
        <begin position="131"/>
        <end position="152"/>
    </location>
</feature>
<accession>A0A974PQZ8</accession>
<evidence type="ECO:0000256" key="7">
    <source>
        <dbReference type="ARBA" id="ARBA00022692"/>
    </source>
</evidence>
<dbReference type="RefSeq" id="WP_203192917.1">
    <property type="nucleotide sequence ID" value="NZ_CP063362.1"/>
</dbReference>
<name>A0A974PQZ8_9HYPH</name>
<evidence type="ECO:0000256" key="5">
    <source>
        <dbReference type="ARBA" id="ARBA00022481"/>
    </source>
</evidence>
<dbReference type="PRINTS" id="PR00813">
    <property type="entry name" value="BCTERIALGSPG"/>
</dbReference>
<keyword evidence="4" id="KW-1003">Cell membrane</keyword>
<dbReference type="EMBL" id="CP063362">
    <property type="protein sequence ID" value="QRG06044.1"/>
    <property type="molecule type" value="Genomic_DNA"/>
</dbReference>
<evidence type="ECO:0000313" key="15">
    <source>
        <dbReference type="Proteomes" id="UP000596427"/>
    </source>
</evidence>
<dbReference type="InterPro" id="IPR000983">
    <property type="entry name" value="Bac_GSPG_pilin"/>
</dbReference>
<keyword evidence="6" id="KW-0997">Cell inner membrane</keyword>
<reference evidence="14 15" key="1">
    <citation type="submission" date="2020-10" db="EMBL/GenBank/DDBJ databases">
        <title>Degradation of 1,4-Dioxane by Xanthobacter sp. YN2, via a Novel Group-2 Soluble Di-Iron Monooxygenase.</title>
        <authorList>
            <person name="Ma F."/>
            <person name="Wang Y."/>
            <person name="Yang J."/>
            <person name="Guo H."/>
            <person name="Su D."/>
            <person name="Yu L."/>
        </authorList>
    </citation>
    <scope>NUCLEOTIDE SEQUENCE [LARGE SCALE GENOMIC DNA]</scope>
    <source>
        <strain evidence="14 15">YN2</strain>
    </source>
</reference>
<dbReference type="AlphaFoldDB" id="A0A974PQZ8"/>
<evidence type="ECO:0000313" key="14">
    <source>
        <dbReference type="EMBL" id="QRG08070.1"/>
    </source>
</evidence>
<evidence type="ECO:0000256" key="9">
    <source>
        <dbReference type="ARBA" id="ARBA00023136"/>
    </source>
</evidence>
<evidence type="ECO:0000256" key="1">
    <source>
        <dbReference type="ARBA" id="ARBA00004377"/>
    </source>
</evidence>
<keyword evidence="9 11" id="KW-0472">Membrane</keyword>
<dbReference type="KEGG" id="xdi:EZH22_06930"/>
<keyword evidence="5" id="KW-0488">Methylation</keyword>
<dbReference type="KEGG" id="xdi:EZH22_24090"/>
<keyword evidence="7 11" id="KW-0812">Transmembrane</keyword>
<dbReference type="SUPFAM" id="SSF54523">
    <property type="entry name" value="Pili subunits"/>
    <property type="match status" value="1"/>
</dbReference>
<keyword evidence="8 11" id="KW-1133">Transmembrane helix</keyword>
<dbReference type="NCBIfam" id="TIGR02532">
    <property type="entry name" value="IV_pilin_GFxxxE"/>
    <property type="match status" value="1"/>
</dbReference>
<dbReference type="PANTHER" id="PTHR30093:SF45">
    <property type="entry name" value="TYPE II SECRETION SYSTEM CORE PROTEIN G"/>
    <property type="match status" value="1"/>
</dbReference>
<gene>
    <name evidence="14" type="primary">gspG</name>
    <name evidence="14" type="ORF">EZH22_06930</name>
    <name evidence="13" type="ORF">EZH22_24090</name>
</gene>
<evidence type="ECO:0000256" key="3">
    <source>
        <dbReference type="ARBA" id="ARBA00020042"/>
    </source>
</evidence>
<evidence type="ECO:0000256" key="8">
    <source>
        <dbReference type="ARBA" id="ARBA00022989"/>
    </source>
</evidence>
<dbReference type="PROSITE" id="PS00409">
    <property type="entry name" value="PROKAR_NTER_METHYL"/>
    <property type="match status" value="1"/>
</dbReference>
<feature type="domain" description="Type II secretion system protein GspG C-terminal" evidence="12">
    <location>
        <begin position="43"/>
        <end position="149"/>
    </location>
</feature>
<dbReference type="PANTHER" id="PTHR30093">
    <property type="entry name" value="GENERAL SECRETION PATHWAY PROTEIN G"/>
    <property type="match status" value="1"/>
</dbReference>
<dbReference type="Pfam" id="PF08334">
    <property type="entry name" value="T2SSG"/>
    <property type="match status" value="1"/>
</dbReference>
<dbReference type="GO" id="GO:0015628">
    <property type="term" value="P:protein secretion by the type II secretion system"/>
    <property type="evidence" value="ECO:0007669"/>
    <property type="project" value="InterPro"/>
</dbReference>
<dbReference type="InterPro" id="IPR012902">
    <property type="entry name" value="N_methyl_site"/>
</dbReference>
<dbReference type="NCBIfam" id="TIGR01710">
    <property type="entry name" value="typeII_sec_gspG"/>
    <property type="match status" value="1"/>
</dbReference>
<organism evidence="14 15">
    <name type="scientific">Xanthobacter dioxanivorans</name>
    <dbReference type="NCBI Taxonomy" id="2528964"/>
    <lineage>
        <taxon>Bacteria</taxon>
        <taxon>Pseudomonadati</taxon>
        <taxon>Pseudomonadota</taxon>
        <taxon>Alphaproteobacteria</taxon>
        <taxon>Hyphomicrobiales</taxon>
        <taxon>Xanthobacteraceae</taxon>
        <taxon>Xanthobacter</taxon>
    </lineage>
</organism>
<feature type="transmembrane region" description="Helical" evidence="11">
    <location>
        <begin position="21"/>
        <end position="41"/>
    </location>
</feature>
<keyword evidence="15" id="KW-1185">Reference proteome</keyword>
<dbReference type="GO" id="GO:0015627">
    <property type="term" value="C:type II protein secretion system complex"/>
    <property type="evidence" value="ECO:0007669"/>
    <property type="project" value="InterPro"/>
</dbReference>
<evidence type="ECO:0000256" key="6">
    <source>
        <dbReference type="ARBA" id="ARBA00022519"/>
    </source>
</evidence>
<evidence type="ECO:0000256" key="4">
    <source>
        <dbReference type="ARBA" id="ARBA00022475"/>
    </source>
</evidence>
<evidence type="ECO:0000256" key="2">
    <source>
        <dbReference type="ARBA" id="ARBA00009984"/>
    </source>
</evidence>
<evidence type="ECO:0000256" key="10">
    <source>
        <dbReference type="SAM" id="MobiDB-lite"/>
    </source>
</evidence>
<dbReference type="Proteomes" id="UP000596427">
    <property type="component" value="Chromosome"/>
</dbReference>
<sequence>MPFLSFPTGSKRRRRRSTAGYTLVELLVVITIIGLIVALVGPRVLGYLGDSKVKTAKIQIQGFASALDLFYLDAGRYPTSSEGLNALVQRPPGVAAWNGPYLKGGTLPLDPWGKAYVYRAPGQGAPYDIVSRGSDGQEGGTGTAADITSAVR</sequence>
<comment type="similarity">
    <text evidence="2">Belongs to the GSP G family.</text>
</comment>
<dbReference type="InterPro" id="IPR013545">
    <property type="entry name" value="T2SS_protein-GspG_C"/>
</dbReference>
<proteinExistence type="inferred from homology"/>
<dbReference type="Gene3D" id="3.30.700.10">
    <property type="entry name" value="Glycoprotein, Type 4 Pilin"/>
    <property type="match status" value="1"/>
</dbReference>